<comment type="catalytic activity">
    <reaction evidence="3 4">
        <text>N-[(R)-4-phosphopantothenoyl]-L-cysteine + H(+) = (R)-4'-phosphopantetheine + CO2</text>
        <dbReference type="Rhea" id="RHEA:16793"/>
        <dbReference type="ChEBI" id="CHEBI:15378"/>
        <dbReference type="ChEBI" id="CHEBI:16526"/>
        <dbReference type="ChEBI" id="CHEBI:59458"/>
        <dbReference type="ChEBI" id="CHEBI:61723"/>
        <dbReference type="EC" id="4.1.1.36"/>
    </reaction>
</comment>
<evidence type="ECO:0000256" key="2">
    <source>
        <dbReference type="ARBA" id="ARBA00023239"/>
    </source>
</evidence>
<keyword evidence="3" id="KW-0511">Multifunctional enzyme</keyword>
<evidence type="ECO:0000259" key="6">
    <source>
        <dbReference type="Pfam" id="PF04127"/>
    </source>
</evidence>
<dbReference type="Proteomes" id="UP001549146">
    <property type="component" value="Unassembled WGS sequence"/>
</dbReference>
<keyword evidence="3 4" id="KW-0288">FMN</keyword>
<feature type="binding site" evidence="3">
    <location>
        <position position="342"/>
    </location>
    <ligand>
        <name>CTP</name>
        <dbReference type="ChEBI" id="CHEBI:37563"/>
    </ligand>
</feature>
<evidence type="ECO:0000256" key="4">
    <source>
        <dbReference type="RuleBase" id="RU364078"/>
    </source>
</evidence>
<evidence type="ECO:0000256" key="3">
    <source>
        <dbReference type="HAMAP-Rule" id="MF_02225"/>
    </source>
</evidence>
<feature type="binding site" evidence="3">
    <location>
        <position position="324"/>
    </location>
    <ligand>
        <name>CTP</name>
        <dbReference type="ChEBI" id="CHEBI:37563"/>
    </ligand>
</feature>
<organism evidence="7 8">
    <name type="scientific">Moheibacter stercoris</name>
    <dbReference type="NCBI Taxonomy" id="1628251"/>
    <lineage>
        <taxon>Bacteria</taxon>
        <taxon>Pseudomonadati</taxon>
        <taxon>Bacteroidota</taxon>
        <taxon>Flavobacteriia</taxon>
        <taxon>Flavobacteriales</taxon>
        <taxon>Weeksellaceae</taxon>
        <taxon>Moheibacter</taxon>
    </lineage>
</organism>
<keyword evidence="2 3" id="KW-0456">Lyase</keyword>
<dbReference type="Gene3D" id="3.40.50.1950">
    <property type="entry name" value="Flavin prenyltransferase-like"/>
    <property type="match status" value="1"/>
</dbReference>
<dbReference type="InterPro" id="IPR007085">
    <property type="entry name" value="DNA/pantothenate-metab_flavo_C"/>
</dbReference>
<accession>A0ABV2LTU2</accession>
<proteinExistence type="inferred from homology"/>
<dbReference type="Gene3D" id="3.40.50.10300">
    <property type="entry name" value="CoaB-like"/>
    <property type="match status" value="1"/>
</dbReference>
<dbReference type="Pfam" id="PF04127">
    <property type="entry name" value="DFP"/>
    <property type="match status" value="1"/>
</dbReference>
<evidence type="ECO:0000256" key="1">
    <source>
        <dbReference type="ARBA" id="ARBA00022793"/>
    </source>
</evidence>
<feature type="domain" description="Flavoprotein" evidence="5">
    <location>
        <begin position="7"/>
        <end position="176"/>
    </location>
</feature>
<dbReference type="InterPro" id="IPR036551">
    <property type="entry name" value="Flavin_trans-like"/>
</dbReference>
<comment type="catalytic activity">
    <reaction evidence="3 4">
        <text>(R)-4'-phosphopantothenate + L-cysteine + CTP = N-[(R)-4-phosphopantothenoyl]-L-cysteine + CMP + diphosphate + H(+)</text>
        <dbReference type="Rhea" id="RHEA:19397"/>
        <dbReference type="ChEBI" id="CHEBI:10986"/>
        <dbReference type="ChEBI" id="CHEBI:15378"/>
        <dbReference type="ChEBI" id="CHEBI:33019"/>
        <dbReference type="ChEBI" id="CHEBI:35235"/>
        <dbReference type="ChEBI" id="CHEBI:37563"/>
        <dbReference type="ChEBI" id="CHEBI:59458"/>
        <dbReference type="ChEBI" id="CHEBI:60377"/>
        <dbReference type="EC" id="6.3.2.5"/>
    </reaction>
</comment>
<comment type="caution">
    <text evidence="3">Lacks conserved residue(s) required for the propagation of feature annotation.</text>
</comment>
<dbReference type="PANTHER" id="PTHR14359:SF6">
    <property type="entry name" value="PHOSPHOPANTOTHENOYLCYSTEINE DECARBOXYLASE"/>
    <property type="match status" value="1"/>
</dbReference>
<keyword evidence="8" id="KW-1185">Reference proteome</keyword>
<keyword evidence="3 4" id="KW-0285">Flavoprotein</keyword>
<keyword evidence="3 4" id="KW-0436">Ligase</keyword>
<gene>
    <name evidence="3" type="primary">coaBC</name>
    <name evidence="7" type="ORF">ABID46_001133</name>
</gene>
<dbReference type="GO" id="GO:0004632">
    <property type="term" value="F:phosphopantothenate--cysteine ligase activity"/>
    <property type="evidence" value="ECO:0007669"/>
    <property type="project" value="UniProtKB-EC"/>
</dbReference>
<keyword evidence="3" id="KW-0479">Metal-binding</keyword>
<comment type="caution">
    <text evidence="7">The sequence shown here is derived from an EMBL/GenBank/DDBJ whole genome shotgun (WGS) entry which is preliminary data.</text>
</comment>
<name>A0ABV2LTU2_9FLAO</name>
<evidence type="ECO:0000313" key="8">
    <source>
        <dbReference type="Proteomes" id="UP001549146"/>
    </source>
</evidence>
<comment type="similarity">
    <text evidence="3 4">In the C-terminal section; belongs to the PPC synthetase family.</text>
</comment>
<comment type="similarity">
    <text evidence="3 4">In the N-terminal section; belongs to the HFCD (homo-oligomeric flavin containing Cys decarboxylase) superfamily.</text>
</comment>
<dbReference type="SUPFAM" id="SSF52507">
    <property type="entry name" value="Homo-oligomeric flavin-containing Cys decarboxylases, HFCD"/>
    <property type="match status" value="1"/>
</dbReference>
<dbReference type="InterPro" id="IPR003382">
    <property type="entry name" value="Flavoprotein"/>
</dbReference>
<dbReference type="PROSITE" id="PS50890">
    <property type="entry name" value="PUA"/>
    <property type="match status" value="1"/>
</dbReference>
<comment type="function">
    <text evidence="3">Catalyzes two sequential steps in the biosynthesis of coenzyme A. In the first step cysteine is conjugated to 4'-phosphopantothenate to form 4-phosphopantothenoylcysteine. In the second step the latter compound is decarboxylated to form 4'-phosphopantotheine.</text>
</comment>
<feature type="region of interest" description="Phosphopantothenoylcysteine decarboxylase" evidence="3">
    <location>
        <begin position="1"/>
        <end position="190"/>
    </location>
</feature>
<dbReference type="GO" id="GO:0004633">
    <property type="term" value="F:phosphopantothenoylcysteine decarboxylase activity"/>
    <property type="evidence" value="ECO:0007669"/>
    <property type="project" value="UniProtKB-EC"/>
</dbReference>
<comment type="pathway">
    <text evidence="3 4">Cofactor biosynthesis; coenzyme A biosynthesis; CoA from (R)-pantothenate: step 3/5.</text>
</comment>
<comment type="pathway">
    <text evidence="3 4">Cofactor biosynthesis; coenzyme A biosynthesis; CoA from (R)-pantothenate: step 2/5.</text>
</comment>
<dbReference type="EMBL" id="JBEPMO010000005">
    <property type="protein sequence ID" value="MET3731559.1"/>
    <property type="molecule type" value="Genomic_DNA"/>
</dbReference>
<comment type="cofactor">
    <cofactor evidence="3">
        <name>FMN</name>
        <dbReference type="ChEBI" id="CHEBI:58210"/>
    </cofactor>
    <text evidence="3">Binds 1 FMN per subunit.</text>
</comment>
<dbReference type="SUPFAM" id="SSF102645">
    <property type="entry name" value="CoaB-like"/>
    <property type="match status" value="1"/>
</dbReference>
<feature type="binding site" evidence="3">
    <location>
        <begin position="306"/>
        <end position="309"/>
    </location>
    <ligand>
        <name>CTP</name>
        <dbReference type="ChEBI" id="CHEBI:37563"/>
    </ligand>
</feature>
<feature type="binding site" evidence="3">
    <location>
        <position position="290"/>
    </location>
    <ligand>
        <name>CTP</name>
        <dbReference type="ChEBI" id="CHEBI:37563"/>
    </ligand>
</feature>
<dbReference type="NCBIfam" id="TIGR00521">
    <property type="entry name" value="coaBC_dfp"/>
    <property type="match status" value="1"/>
</dbReference>
<feature type="domain" description="DNA/pantothenate metabolism flavoprotein C-terminal" evidence="6">
    <location>
        <begin position="187"/>
        <end position="395"/>
    </location>
</feature>
<keyword evidence="1 3" id="KW-0210">Decarboxylase</keyword>
<keyword evidence="3" id="KW-0460">Magnesium</keyword>
<dbReference type="InterPro" id="IPR035929">
    <property type="entry name" value="CoaB-like_sf"/>
</dbReference>
<sequence>MSILNRKKVLLAVTAGIAAYKSAFLVRLLIKKGAEVKVILTPEAREFVTPLTLSTLSKNPVEWEFAEENGNWNNHVELGLWADFMIVAPATANSLSKMADGASNNLLLATYLSAKCPVYIAPAMDLDMYQHPTTKENLSKLESYGNKIIPAESGELASGLSGEGRMAEPENIVSFLEKDLETQAPLFGKNVLVSAGPTYELLDPVRFIGNFSSGKMGIEIAKSALEMGANVTLVCGPSNISTSGYDLQRINVISALEMQKSMEDNYENADIVIMSAAVADYRPATKAEQKIKKNDENMTIELVKNPDILKGLGEKKTHQILAGFALETNNAMEYAQGKLEKKNLDLIVMNTLQDEEAGFQKDTNKITILPKEGDPISFQAKNKSEVAKDILTFILEKHIL</sequence>
<dbReference type="Pfam" id="PF02441">
    <property type="entry name" value="Flavoprotein"/>
    <property type="match status" value="1"/>
</dbReference>
<reference evidence="7 8" key="1">
    <citation type="submission" date="2024-06" db="EMBL/GenBank/DDBJ databases">
        <title>Genomic Encyclopedia of Type Strains, Phase IV (KMG-IV): sequencing the most valuable type-strain genomes for metagenomic binning, comparative biology and taxonomic classification.</title>
        <authorList>
            <person name="Goeker M."/>
        </authorList>
    </citation>
    <scope>NUCLEOTIDE SEQUENCE [LARGE SCALE GENOMIC DNA]</scope>
    <source>
        <strain evidence="7 8">DSM 29388</strain>
    </source>
</reference>
<dbReference type="InterPro" id="IPR005252">
    <property type="entry name" value="CoaBC"/>
</dbReference>
<feature type="binding site" evidence="3">
    <location>
        <position position="280"/>
    </location>
    <ligand>
        <name>CTP</name>
        <dbReference type="ChEBI" id="CHEBI:37563"/>
    </ligand>
</feature>
<comment type="cofactor">
    <cofactor evidence="3">
        <name>Mg(2+)</name>
        <dbReference type="ChEBI" id="CHEBI:18420"/>
    </cofactor>
</comment>
<evidence type="ECO:0000313" key="7">
    <source>
        <dbReference type="EMBL" id="MET3731559.1"/>
    </source>
</evidence>
<dbReference type="RefSeq" id="WP_354507937.1">
    <property type="nucleotide sequence ID" value="NZ_JBEPMO010000005.1"/>
</dbReference>
<evidence type="ECO:0000259" key="5">
    <source>
        <dbReference type="Pfam" id="PF02441"/>
    </source>
</evidence>
<dbReference type="PANTHER" id="PTHR14359">
    <property type="entry name" value="HOMO-OLIGOMERIC FLAVIN CONTAINING CYS DECARBOXYLASE FAMILY"/>
    <property type="match status" value="1"/>
</dbReference>
<dbReference type="EC" id="4.1.1.36" evidence="3"/>
<comment type="function">
    <text evidence="4">Catalyzes two steps in the biosynthesis of coenzyme A. In the first step cysteine is conjugated to 4'-phosphopantothenate to form 4-phosphopantothenoylcysteine, in the latter compound is decarboxylated to form 4'-phosphopantotheine.</text>
</comment>
<dbReference type="EC" id="6.3.2.5" evidence="3"/>
<feature type="region of interest" description="Phosphopantothenate--cysteine ligase" evidence="3">
    <location>
        <begin position="191"/>
        <end position="400"/>
    </location>
</feature>
<dbReference type="HAMAP" id="MF_02225">
    <property type="entry name" value="CoaBC"/>
    <property type="match status" value="1"/>
</dbReference>
<feature type="binding site" evidence="3">
    <location>
        <position position="338"/>
    </location>
    <ligand>
        <name>CTP</name>
        <dbReference type="ChEBI" id="CHEBI:37563"/>
    </ligand>
</feature>
<protein>
    <recommendedName>
        <fullName evidence="3">Coenzyme A biosynthesis bifunctional protein CoaBC</fullName>
    </recommendedName>
    <alternativeName>
        <fullName evidence="3">DNA/pantothenate metabolism flavoprotein</fullName>
    </alternativeName>
    <alternativeName>
        <fullName evidence="3">Phosphopantothenoylcysteine synthetase/decarboxylase</fullName>
        <shortName evidence="3">PPCS-PPCDC</shortName>
    </alternativeName>
    <domain>
        <recommendedName>
            <fullName evidence="3">Phosphopantothenoylcysteine decarboxylase</fullName>
            <shortName evidence="3">PPC decarboxylase</shortName>
            <shortName evidence="3">PPC-DC</shortName>
            <ecNumber evidence="3">4.1.1.36</ecNumber>
        </recommendedName>
        <alternativeName>
            <fullName evidence="3">CoaC</fullName>
        </alternativeName>
    </domain>
    <domain>
        <recommendedName>
            <fullName evidence="3">Phosphopantothenate--cysteine ligase</fullName>
            <ecNumber evidence="3">6.3.2.5</ecNumber>
        </recommendedName>
        <alternativeName>
            <fullName evidence="3">CoaB</fullName>
        </alternativeName>
        <alternativeName>
            <fullName evidence="3">Phosphopantothenoylcysteine synthetase</fullName>
            <shortName evidence="3">PPC synthetase</shortName>
            <shortName evidence="3">PPC-S</shortName>
        </alternativeName>
    </domain>
</protein>